<evidence type="ECO:0000256" key="11">
    <source>
        <dbReference type="ARBA" id="ARBA00023277"/>
    </source>
</evidence>
<dbReference type="InterPro" id="IPR017853">
    <property type="entry name" value="GH"/>
</dbReference>
<keyword evidence="13" id="KW-0624">Polysaccharide degradation</keyword>
<comment type="catalytic activity">
    <reaction evidence="2">
        <text>D-mannose 6-phosphate = D-fructose 6-phosphate</text>
        <dbReference type="Rhea" id="RHEA:12356"/>
        <dbReference type="ChEBI" id="CHEBI:58735"/>
        <dbReference type="ChEBI" id="CHEBI:61527"/>
        <dbReference type="EC" id="5.3.1.8"/>
    </reaction>
</comment>
<dbReference type="EC" id="3.2.1.21" evidence="16"/>
<accession>A0A3N1XJM4</accession>
<feature type="binding site" evidence="15">
    <location>
        <position position="118"/>
    </location>
    <ligand>
        <name>substrate</name>
    </ligand>
</feature>
<keyword evidence="6" id="KW-0479">Metal-binding</keyword>
<dbReference type="InterPro" id="IPR011051">
    <property type="entry name" value="RmlC_Cupin_sf"/>
</dbReference>
<dbReference type="GO" id="GO:0008422">
    <property type="term" value="F:beta-glucosidase activity"/>
    <property type="evidence" value="ECO:0007669"/>
    <property type="project" value="UniProtKB-EC"/>
</dbReference>
<dbReference type="GO" id="GO:0004476">
    <property type="term" value="F:mannose-6-phosphate isomerase activity"/>
    <property type="evidence" value="ECO:0007669"/>
    <property type="project" value="UniProtKB-EC"/>
</dbReference>
<dbReference type="CDD" id="cd07010">
    <property type="entry name" value="cupin_PMI_type_I_N_bac"/>
    <property type="match status" value="1"/>
</dbReference>
<feature type="binding site" evidence="15">
    <location>
        <position position="162"/>
    </location>
    <ligand>
        <name>substrate</name>
    </ligand>
</feature>
<keyword evidence="10" id="KW-0413">Isomerase</keyword>
<dbReference type="InterPro" id="IPR001360">
    <property type="entry name" value="Glyco_hydro_1"/>
</dbReference>
<keyword evidence="11" id="KW-0119">Carbohydrate metabolism</keyword>
<feature type="active site" description="Nucleophile" evidence="14">
    <location>
        <position position="358"/>
    </location>
</feature>
<dbReference type="FunFam" id="3.20.20.80:FF:000004">
    <property type="entry name" value="Beta-glucosidase 6-phospho-beta-glucosidase"/>
    <property type="match status" value="1"/>
</dbReference>
<comment type="cofactor">
    <cofactor evidence="3">
        <name>Zn(2+)</name>
        <dbReference type="ChEBI" id="CHEBI:29105"/>
    </cofactor>
</comment>
<keyword evidence="12 16" id="KW-0326">Glycosidase</keyword>
<comment type="catalytic activity">
    <reaction evidence="1 16">
        <text>Hydrolysis of terminal, non-reducing beta-D-glucosyl residues with release of beta-D-glucose.</text>
        <dbReference type="EC" id="3.2.1.21"/>
    </reaction>
</comment>
<evidence type="ECO:0000256" key="12">
    <source>
        <dbReference type="ARBA" id="ARBA00023295"/>
    </source>
</evidence>
<evidence type="ECO:0000256" key="9">
    <source>
        <dbReference type="ARBA" id="ARBA00023001"/>
    </source>
</evidence>
<keyword evidence="20" id="KW-1185">Reference proteome</keyword>
<feature type="binding site" evidence="15">
    <location>
        <begin position="412"/>
        <end position="413"/>
    </location>
    <ligand>
        <name>substrate</name>
    </ligand>
</feature>
<evidence type="ECO:0000259" key="17">
    <source>
        <dbReference type="Pfam" id="PF20511"/>
    </source>
</evidence>
<dbReference type="GO" id="GO:0008270">
    <property type="term" value="F:zinc ion binding"/>
    <property type="evidence" value="ECO:0007669"/>
    <property type="project" value="InterPro"/>
</dbReference>
<keyword evidence="7 16" id="KW-0378">Hydrolase</keyword>
<dbReference type="Pfam" id="PF21621">
    <property type="entry name" value="MPI_cupin_dom"/>
    <property type="match status" value="1"/>
</dbReference>
<evidence type="ECO:0000256" key="5">
    <source>
        <dbReference type="ARBA" id="ARBA00010838"/>
    </source>
</evidence>
<dbReference type="InterPro" id="IPR033132">
    <property type="entry name" value="GH_1_N_CS"/>
</dbReference>
<dbReference type="InterPro" id="IPR001250">
    <property type="entry name" value="Man6P_Isoase-1"/>
</dbReference>
<dbReference type="AlphaFoldDB" id="A0A3N1XJM4"/>
<dbReference type="SUPFAM" id="SSF51445">
    <property type="entry name" value="(Trans)glycosidases"/>
    <property type="match status" value="1"/>
</dbReference>
<evidence type="ECO:0000259" key="18">
    <source>
        <dbReference type="Pfam" id="PF21621"/>
    </source>
</evidence>
<dbReference type="GO" id="GO:0005829">
    <property type="term" value="C:cytosol"/>
    <property type="evidence" value="ECO:0007669"/>
    <property type="project" value="TreeGrafter"/>
</dbReference>
<evidence type="ECO:0000313" key="19">
    <source>
        <dbReference type="EMBL" id="ROR26298.1"/>
    </source>
</evidence>
<evidence type="ECO:0000256" key="10">
    <source>
        <dbReference type="ARBA" id="ARBA00023235"/>
    </source>
</evidence>
<dbReference type="SUPFAM" id="SSF51182">
    <property type="entry name" value="RmlC-like cupins"/>
    <property type="match status" value="1"/>
</dbReference>
<dbReference type="PANTHER" id="PTHR10353:SF36">
    <property type="entry name" value="LP05116P"/>
    <property type="match status" value="1"/>
</dbReference>
<dbReference type="PANTHER" id="PTHR10353">
    <property type="entry name" value="GLYCOSYL HYDROLASE"/>
    <property type="match status" value="1"/>
</dbReference>
<evidence type="ECO:0000256" key="1">
    <source>
        <dbReference type="ARBA" id="ARBA00000448"/>
    </source>
</evidence>
<feature type="domain" description="Phosphomannose isomerase type I catalytic" evidence="17">
    <location>
        <begin position="463"/>
        <end position="569"/>
    </location>
</feature>
<dbReference type="EMBL" id="RJVG01000008">
    <property type="protein sequence ID" value="ROR26298.1"/>
    <property type="molecule type" value="Genomic_DNA"/>
</dbReference>
<dbReference type="Pfam" id="PF20511">
    <property type="entry name" value="PMI_typeI_cat"/>
    <property type="match status" value="1"/>
</dbReference>
<evidence type="ECO:0000256" key="2">
    <source>
        <dbReference type="ARBA" id="ARBA00000757"/>
    </source>
</evidence>
<evidence type="ECO:0000256" key="13">
    <source>
        <dbReference type="ARBA" id="ARBA00023326"/>
    </source>
</evidence>
<feature type="domain" description="Mannose-6-phosphate isomerase cupin" evidence="18">
    <location>
        <begin position="694"/>
        <end position="765"/>
    </location>
</feature>
<evidence type="ECO:0000256" key="3">
    <source>
        <dbReference type="ARBA" id="ARBA00001947"/>
    </source>
</evidence>
<sequence>MSFSKEFIWGVATSSYQIEGGSYEDGKGLNIWDVFCREEGKIFDDHTGDIACDHYHRYKEDIKAMKEMGVKGYRFSLNWARILPNGTGYKNQKGIDFYNNIINELIKNDIIPYITLYHWELPYELHKKGGWLNEEIIDWFAEYAAVVAEEFSDRVKYFITLNEPQCFVGLGYLQGNHAPGLKIQIKDTFQIIHNALRAHGKAVIALREHAKKDIEIGYAPTGPMFYPATDREEDINAAREQLFSLPDDMSNWTWNVSWFSDPVFLGNYPEEGLKKYKKYLPDITKEDMKLISQPLDFMGENIYNGAMVYSGLNKEIKFVNRYIGFPKTSTGWPVTPECIYWGAKFLVERYKLPLYITENGMACHDVKSVDGRVHDPNRIDFLHRYLYGVKKAIEDGINIAGYFEWSFMDNFEWNEGYDKRFGLIYVDYTTLERTWKDSAYWYQKVIKENGENIIMNKEKEILFLNPIFVEMIWGGDRLALEYNYDIPSDKTGECWAVSAHKNGDCSIANGTFKGERLSSLWTNHRELFGNIEGDRFPLLVKIIDAKDDLSIQVHPDDSYAKKNENGSLGKTECWYILDCNEDANLIIGHNAKDKEELKQMIDKKEWNKLIRKVPIKKGDFFQIEPGTVHAITAGTLILETQQNSDITYRLYDYDRLSNGVPRELHIEKSIDVIRAPFVEKDLQRKITKEMYYTKEELVTCEYYFVDKVDIAGIQIFRNTSPFLIMSVLEGEGMINHTPIKKGDHFILPNGFGDYTLEGNISIISSGVSK</sequence>
<dbReference type="OrthoDB" id="9808275at2"/>
<evidence type="ECO:0000256" key="8">
    <source>
        <dbReference type="ARBA" id="ARBA00022833"/>
    </source>
</evidence>
<feature type="binding site" evidence="15">
    <location>
        <position position="405"/>
    </location>
    <ligand>
        <name>substrate</name>
    </ligand>
</feature>
<comment type="caution">
    <text evidence="19">The sequence shown here is derived from an EMBL/GenBank/DDBJ whole genome shotgun (WGS) entry which is preliminary data.</text>
</comment>
<dbReference type="Gene3D" id="3.20.20.80">
    <property type="entry name" value="Glycosidases"/>
    <property type="match status" value="1"/>
</dbReference>
<evidence type="ECO:0000256" key="15">
    <source>
        <dbReference type="PIRSR" id="PIRSR617736-2"/>
    </source>
</evidence>
<dbReference type="InterPro" id="IPR017736">
    <property type="entry name" value="Glyco_hydro_1_beta-glucosidase"/>
</dbReference>
<dbReference type="Pfam" id="PF00232">
    <property type="entry name" value="Glyco_hydro_1"/>
    <property type="match status" value="1"/>
</dbReference>
<proteinExistence type="inferred from homology"/>
<organism evidence="19 20">
    <name type="scientific">Mobilisporobacter senegalensis</name>
    <dbReference type="NCBI Taxonomy" id="1329262"/>
    <lineage>
        <taxon>Bacteria</taxon>
        <taxon>Bacillati</taxon>
        <taxon>Bacillota</taxon>
        <taxon>Clostridia</taxon>
        <taxon>Lachnospirales</taxon>
        <taxon>Lachnospiraceae</taxon>
        <taxon>Mobilisporobacter</taxon>
    </lineage>
</organism>
<protein>
    <recommendedName>
        <fullName evidence="16">Beta-glucosidase</fullName>
        <ecNumber evidence="16">3.2.1.21</ecNumber>
    </recommendedName>
</protein>
<feature type="binding site" evidence="15">
    <location>
        <position position="17"/>
    </location>
    <ligand>
        <name>substrate</name>
    </ligand>
</feature>
<dbReference type="Gene3D" id="2.60.120.10">
    <property type="entry name" value="Jelly Rolls"/>
    <property type="match status" value="2"/>
</dbReference>
<comment type="similarity">
    <text evidence="4">Belongs to the mannose-6-phosphate isomerase type 1 family.</text>
</comment>
<evidence type="ECO:0000313" key="20">
    <source>
        <dbReference type="Proteomes" id="UP000273083"/>
    </source>
</evidence>
<comment type="similarity">
    <text evidence="5 16">Belongs to the glycosyl hydrolase 1 family.</text>
</comment>
<dbReference type="InterPro" id="IPR046457">
    <property type="entry name" value="PMI_typeI_cat"/>
</dbReference>
<keyword evidence="9" id="KW-0136">Cellulose degradation</keyword>
<dbReference type="NCBIfam" id="TIGR00218">
    <property type="entry name" value="manA"/>
    <property type="match status" value="1"/>
</dbReference>
<dbReference type="InterPro" id="IPR014710">
    <property type="entry name" value="RmlC-like_jellyroll"/>
</dbReference>
<gene>
    <name evidence="19" type="ORF">EDD66_10820</name>
</gene>
<keyword evidence="8" id="KW-0862">Zinc</keyword>
<evidence type="ECO:0000256" key="14">
    <source>
        <dbReference type="PIRSR" id="PIRSR617736-1"/>
    </source>
</evidence>
<feature type="binding site" evidence="15">
    <location>
        <position position="303"/>
    </location>
    <ligand>
        <name>substrate</name>
    </ligand>
</feature>
<dbReference type="Proteomes" id="UP000273083">
    <property type="component" value="Unassembled WGS sequence"/>
</dbReference>
<evidence type="ECO:0000256" key="6">
    <source>
        <dbReference type="ARBA" id="ARBA00022723"/>
    </source>
</evidence>
<evidence type="ECO:0000256" key="4">
    <source>
        <dbReference type="ARBA" id="ARBA00010772"/>
    </source>
</evidence>
<dbReference type="InterPro" id="IPR049071">
    <property type="entry name" value="MPI_cupin_dom"/>
</dbReference>
<evidence type="ECO:0000256" key="7">
    <source>
        <dbReference type="ARBA" id="ARBA00022801"/>
    </source>
</evidence>
<evidence type="ECO:0000256" key="16">
    <source>
        <dbReference type="RuleBase" id="RU361175"/>
    </source>
</evidence>
<feature type="active site" description="Proton donor" evidence="14">
    <location>
        <position position="163"/>
    </location>
</feature>
<dbReference type="GO" id="GO:0030245">
    <property type="term" value="P:cellulose catabolic process"/>
    <property type="evidence" value="ECO:0007669"/>
    <property type="project" value="UniProtKB-KW"/>
</dbReference>
<reference evidence="19 20" key="1">
    <citation type="submission" date="2018-11" db="EMBL/GenBank/DDBJ databases">
        <title>Genomic Encyclopedia of Type Strains, Phase IV (KMG-IV): sequencing the most valuable type-strain genomes for metagenomic binning, comparative biology and taxonomic classification.</title>
        <authorList>
            <person name="Goeker M."/>
        </authorList>
    </citation>
    <scope>NUCLEOTIDE SEQUENCE [LARGE SCALE GENOMIC DNA]</scope>
    <source>
        <strain evidence="19 20">DSM 26537</strain>
    </source>
</reference>
<name>A0A3N1XJM4_9FIRM</name>
<dbReference type="PRINTS" id="PR00131">
    <property type="entry name" value="GLHYDRLASE1"/>
</dbReference>
<dbReference type="PROSITE" id="PS00653">
    <property type="entry name" value="GLYCOSYL_HYDROL_F1_2"/>
    <property type="match status" value="1"/>
</dbReference>
<dbReference type="NCBIfam" id="TIGR03356">
    <property type="entry name" value="BGL"/>
    <property type="match status" value="1"/>
</dbReference>